<feature type="domain" description="PDZ" evidence="17">
    <location>
        <begin position="275"/>
        <end position="370"/>
    </location>
</feature>
<evidence type="ECO:0000256" key="16">
    <source>
        <dbReference type="SAM" id="Coils"/>
    </source>
</evidence>
<dbReference type="AlphaFoldDB" id="A0A7T5VCI9"/>
<dbReference type="InterPro" id="IPR036034">
    <property type="entry name" value="PDZ_sf"/>
</dbReference>
<evidence type="ECO:0000256" key="10">
    <source>
        <dbReference type="ARBA" id="ARBA00022801"/>
    </source>
</evidence>
<feature type="binding site" evidence="15">
    <location>
        <position position="132"/>
    </location>
    <ligand>
        <name>substrate</name>
    </ligand>
</feature>
<dbReference type="InterPro" id="IPR041489">
    <property type="entry name" value="PDZ_6"/>
</dbReference>
<feature type="binding site" evidence="15">
    <location>
        <position position="162"/>
    </location>
    <ligand>
        <name>substrate</name>
    </ligand>
</feature>
<evidence type="ECO:0000256" key="7">
    <source>
        <dbReference type="ARBA" id="ARBA00022729"/>
    </source>
</evidence>
<gene>
    <name evidence="18" type="ORF">HP555_05055</name>
</gene>
<dbReference type="InterPro" id="IPR001478">
    <property type="entry name" value="PDZ"/>
</dbReference>
<evidence type="ECO:0000256" key="2">
    <source>
        <dbReference type="ARBA" id="ARBA00004418"/>
    </source>
</evidence>
<evidence type="ECO:0000313" key="18">
    <source>
        <dbReference type="EMBL" id="QQG65274.1"/>
    </source>
</evidence>
<dbReference type="PANTHER" id="PTHR22939">
    <property type="entry name" value="SERINE PROTEASE FAMILY S1C HTRA-RELATED"/>
    <property type="match status" value="1"/>
</dbReference>
<keyword evidence="11" id="KW-0720">Serine protease</keyword>
<keyword evidence="10" id="KW-0378">Hydrolase</keyword>
<dbReference type="InterPro" id="IPR001940">
    <property type="entry name" value="Peptidase_S1C"/>
</dbReference>
<dbReference type="Pfam" id="PF13180">
    <property type="entry name" value="PDZ_2"/>
    <property type="match status" value="1"/>
</dbReference>
<feature type="binding site" evidence="15">
    <location>
        <position position="67"/>
    </location>
    <ligand>
        <name>substrate</name>
    </ligand>
</feature>
<dbReference type="GO" id="GO:0006508">
    <property type="term" value="P:proteolysis"/>
    <property type="evidence" value="ECO:0007669"/>
    <property type="project" value="UniProtKB-KW"/>
</dbReference>
<evidence type="ECO:0000259" key="17">
    <source>
        <dbReference type="PROSITE" id="PS50106"/>
    </source>
</evidence>
<keyword evidence="12" id="KW-0346">Stress response</keyword>
<keyword evidence="8" id="KW-0677">Repeat</keyword>
<keyword evidence="9" id="KW-0574">Periplasm</keyword>
<feature type="active site" description="Charge relay system" evidence="14">
    <location>
        <position position="132"/>
    </location>
</feature>
<dbReference type="InterPro" id="IPR009003">
    <property type="entry name" value="Peptidase_S1_PA"/>
</dbReference>
<evidence type="ECO:0000256" key="3">
    <source>
        <dbReference type="ARBA" id="ARBA00010541"/>
    </source>
</evidence>
<dbReference type="Gene3D" id="2.40.10.120">
    <property type="match status" value="1"/>
</dbReference>
<dbReference type="CDD" id="cd10839">
    <property type="entry name" value="cpPDZ1_DegP-like"/>
    <property type="match status" value="1"/>
</dbReference>
<evidence type="ECO:0000256" key="5">
    <source>
        <dbReference type="ARBA" id="ARBA00013958"/>
    </source>
</evidence>
<dbReference type="FunFam" id="2.40.10.120:FF:000007">
    <property type="entry name" value="Periplasmic serine endoprotease DegP-like"/>
    <property type="match status" value="1"/>
</dbReference>
<comment type="similarity">
    <text evidence="3">Belongs to the peptidase S1C family.</text>
</comment>
<evidence type="ECO:0000256" key="1">
    <source>
        <dbReference type="ARBA" id="ARBA00001772"/>
    </source>
</evidence>
<evidence type="ECO:0000256" key="6">
    <source>
        <dbReference type="ARBA" id="ARBA00022670"/>
    </source>
</evidence>
<evidence type="ECO:0000313" key="19">
    <source>
        <dbReference type="Proteomes" id="UP000596092"/>
    </source>
</evidence>
<name>A0A7T5VCI9_9BACT</name>
<reference evidence="18 19" key="1">
    <citation type="submission" date="2020-05" db="EMBL/GenBank/DDBJ databases">
        <title>Complete genome of Desulfobulbus oligotrophicus.</title>
        <authorList>
            <person name="Podar M."/>
        </authorList>
    </citation>
    <scope>NUCLEOTIDE SEQUENCE [LARGE SCALE GENOMIC DNA]</scope>
    <source>
        <strain evidence="18 19">Prop6</strain>
    </source>
</reference>
<feature type="coiled-coil region" evidence="16">
    <location>
        <begin position="446"/>
        <end position="477"/>
    </location>
</feature>
<dbReference type="GO" id="GO:0042597">
    <property type="term" value="C:periplasmic space"/>
    <property type="evidence" value="ECO:0007669"/>
    <property type="project" value="UniProtKB-SubCell"/>
</dbReference>
<dbReference type="KEGG" id="dog:HP555_05055"/>
<keyword evidence="7" id="KW-0732">Signal</keyword>
<keyword evidence="19" id="KW-1185">Reference proteome</keyword>
<dbReference type="SUPFAM" id="SSF50156">
    <property type="entry name" value="PDZ domain-like"/>
    <property type="match status" value="2"/>
</dbReference>
<dbReference type="PROSITE" id="PS51257">
    <property type="entry name" value="PROKAR_LIPOPROTEIN"/>
    <property type="match status" value="1"/>
</dbReference>
<feature type="domain" description="PDZ" evidence="17">
    <location>
        <begin position="386"/>
        <end position="479"/>
    </location>
</feature>
<evidence type="ECO:0000256" key="14">
    <source>
        <dbReference type="PIRSR" id="PIRSR611782-1"/>
    </source>
</evidence>
<dbReference type="SUPFAM" id="SSF50494">
    <property type="entry name" value="Trypsin-like serine proteases"/>
    <property type="match status" value="1"/>
</dbReference>
<dbReference type="PROSITE" id="PS50106">
    <property type="entry name" value="PDZ"/>
    <property type="match status" value="2"/>
</dbReference>
<proteinExistence type="inferred from homology"/>
<dbReference type="InterPro" id="IPR011782">
    <property type="entry name" value="Pept_S1C_Do"/>
</dbReference>
<dbReference type="Proteomes" id="UP000596092">
    <property type="component" value="Chromosome"/>
</dbReference>
<protein>
    <recommendedName>
        <fullName evidence="5">Probable periplasmic serine endoprotease DegP-like</fullName>
        <ecNumber evidence="4">3.4.21.107</ecNumber>
    </recommendedName>
    <alternativeName>
        <fullName evidence="13">Protease Do</fullName>
    </alternativeName>
</protein>
<comment type="subcellular location">
    <subcellularLocation>
        <location evidence="2">Periplasm</location>
    </subcellularLocation>
</comment>
<feature type="binding site" evidence="15">
    <location>
        <begin position="234"/>
        <end position="236"/>
    </location>
    <ligand>
        <name>substrate</name>
    </ligand>
</feature>
<evidence type="ECO:0000256" key="9">
    <source>
        <dbReference type="ARBA" id="ARBA00022764"/>
    </source>
</evidence>
<evidence type="ECO:0000256" key="15">
    <source>
        <dbReference type="PIRSR" id="PIRSR611782-2"/>
    </source>
</evidence>
<feature type="active site" description="Charge relay system" evidence="14">
    <location>
        <position position="236"/>
    </location>
</feature>
<comment type="catalytic activity">
    <reaction evidence="1">
        <text>Acts on substrates that are at least partially unfolded. The cleavage site P1 residue is normally between a pair of hydrophobic residues, such as Val-|-Val.</text>
        <dbReference type="EC" id="3.4.21.107"/>
    </reaction>
</comment>
<dbReference type="Pfam" id="PF13365">
    <property type="entry name" value="Trypsin_2"/>
    <property type="match status" value="1"/>
</dbReference>
<evidence type="ECO:0000256" key="12">
    <source>
        <dbReference type="ARBA" id="ARBA00023016"/>
    </source>
</evidence>
<feature type="active site" description="Charge relay system" evidence="14">
    <location>
        <position position="162"/>
    </location>
</feature>
<organism evidence="18 19">
    <name type="scientific">Desulfobulbus oligotrophicus</name>
    <dbReference type="NCBI Taxonomy" id="1909699"/>
    <lineage>
        <taxon>Bacteria</taxon>
        <taxon>Pseudomonadati</taxon>
        <taxon>Thermodesulfobacteriota</taxon>
        <taxon>Desulfobulbia</taxon>
        <taxon>Desulfobulbales</taxon>
        <taxon>Desulfobulbaceae</taxon>
        <taxon>Desulfobulbus</taxon>
    </lineage>
</organism>
<keyword evidence="16" id="KW-0175">Coiled coil</keyword>
<dbReference type="Pfam" id="PF17820">
    <property type="entry name" value="PDZ_6"/>
    <property type="match status" value="1"/>
</dbReference>
<dbReference type="SMART" id="SM00228">
    <property type="entry name" value="PDZ"/>
    <property type="match status" value="2"/>
</dbReference>
<evidence type="ECO:0000256" key="4">
    <source>
        <dbReference type="ARBA" id="ARBA00013035"/>
    </source>
</evidence>
<dbReference type="RefSeq" id="WP_199264096.1">
    <property type="nucleotide sequence ID" value="NZ_CP054140.1"/>
</dbReference>
<dbReference type="EMBL" id="CP054140">
    <property type="protein sequence ID" value="QQG65274.1"/>
    <property type="molecule type" value="Genomic_DNA"/>
</dbReference>
<dbReference type="PANTHER" id="PTHR22939:SF129">
    <property type="entry name" value="SERINE PROTEASE HTRA2, MITOCHONDRIAL"/>
    <property type="match status" value="1"/>
</dbReference>
<sequence>MYKQHTTFNPVILLVSCLLSLWAGIGGLPHTVYAQSDADLALLDRSAKAFSSVVKKAGPAVVHVSVEKETAIKGMGQFPSDLLNDPFFERFFGPQFRHPRTPSQPEKRTFKQQAAGSGFIIASDGYILTNNHVIEETSKITVRLADKREFTAKVIGADPQSDVAMLKIDAANLPVIPMGNSDNLEVGEWVIAIGSPFELNQTVTVGVVSAKGRNRMGITDYENFIQTDAAINPGNSGGPLLNIRGEAVGMNTAIFSRSGGYMGIGFAIPINMAKSVEQQLRKSGKVTRGWLGIVIQDVTEELGKSFGSKAGGALISEVGEGTPAQKNGLKQGDIVIAINGEPVTDVPDLRNKIAMTPPNTKLNLQVLRDGKEQEILVTVGEQPEDMASFSKKMTGATLSNLGLTLQDLTKDVAEQFSYDKDQGVLIADVATDSPAAETGLQAGMLIEEVNRTRVRNLNELQQALKKSTNAKQVLLRIRSGEQSRYVVLQTR</sequence>
<accession>A0A7T5VCI9</accession>
<dbReference type="GO" id="GO:0004252">
    <property type="term" value="F:serine-type endopeptidase activity"/>
    <property type="evidence" value="ECO:0007669"/>
    <property type="project" value="InterPro"/>
</dbReference>
<evidence type="ECO:0000256" key="11">
    <source>
        <dbReference type="ARBA" id="ARBA00022825"/>
    </source>
</evidence>
<evidence type="ECO:0000256" key="8">
    <source>
        <dbReference type="ARBA" id="ARBA00022737"/>
    </source>
</evidence>
<dbReference type="Gene3D" id="2.30.42.10">
    <property type="match status" value="2"/>
</dbReference>
<dbReference type="NCBIfam" id="TIGR02037">
    <property type="entry name" value="degP_htrA_DO"/>
    <property type="match status" value="1"/>
</dbReference>
<evidence type="ECO:0000256" key="13">
    <source>
        <dbReference type="ARBA" id="ARBA00032850"/>
    </source>
</evidence>
<keyword evidence="6 18" id="KW-0645">Protease</keyword>
<dbReference type="PRINTS" id="PR00834">
    <property type="entry name" value="PROTEASES2C"/>
</dbReference>
<dbReference type="EC" id="3.4.21.107" evidence="4"/>